<reference evidence="4" key="1">
    <citation type="journal article" date="2023" name="Commun. Biol.">
        <title>Genome analysis of Parmales, the sister group of diatoms, reveals the evolutionary specialization of diatoms from phago-mixotrophs to photoautotrophs.</title>
        <authorList>
            <person name="Ban H."/>
            <person name="Sato S."/>
            <person name="Yoshikawa S."/>
            <person name="Yamada K."/>
            <person name="Nakamura Y."/>
            <person name="Ichinomiya M."/>
            <person name="Sato N."/>
            <person name="Blanc-Mathieu R."/>
            <person name="Endo H."/>
            <person name="Kuwata A."/>
            <person name="Ogata H."/>
        </authorList>
    </citation>
    <scope>NUCLEOTIDE SEQUENCE [LARGE SCALE GENOMIC DNA]</scope>
    <source>
        <strain evidence="4">NIES 3701</strain>
    </source>
</reference>
<evidence type="ECO:0000313" key="4">
    <source>
        <dbReference type="Proteomes" id="UP001165085"/>
    </source>
</evidence>
<evidence type="ECO:0000256" key="2">
    <source>
        <dbReference type="SAM" id="SignalP"/>
    </source>
</evidence>
<organism evidence="3 4">
    <name type="scientific">Triparma strigata</name>
    <dbReference type="NCBI Taxonomy" id="1606541"/>
    <lineage>
        <taxon>Eukaryota</taxon>
        <taxon>Sar</taxon>
        <taxon>Stramenopiles</taxon>
        <taxon>Ochrophyta</taxon>
        <taxon>Bolidophyceae</taxon>
        <taxon>Parmales</taxon>
        <taxon>Triparmaceae</taxon>
        <taxon>Triparma</taxon>
    </lineage>
</organism>
<dbReference type="AlphaFoldDB" id="A0A9W7EBQ5"/>
<comment type="caution">
    <text evidence="3">The sequence shown here is derived from an EMBL/GenBank/DDBJ whole genome shotgun (WGS) entry which is preliminary data.</text>
</comment>
<keyword evidence="2" id="KW-0732">Signal</keyword>
<evidence type="ECO:0000313" key="3">
    <source>
        <dbReference type="EMBL" id="GMH70333.1"/>
    </source>
</evidence>
<feature type="compositionally biased region" description="Polar residues" evidence="1">
    <location>
        <begin position="65"/>
        <end position="77"/>
    </location>
</feature>
<feature type="region of interest" description="Disordered" evidence="1">
    <location>
        <begin position="64"/>
        <end position="124"/>
    </location>
</feature>
<feature type="signal peptide" evidence="2">
    <location>
        <begin position="1"/>
        <end position="26"/>
    </location>
</feature>
<feature type="region of interest" description="Disordered" evidence="1">
    <location>
        <begin position="243"/>
        <end position="263"/>
    </location>
</feature>
<feature type="compositionally biased region" description="Low complexity" evidence="1">
    <location>
        <begin position="115"/>
        <end position="124"/>
    </location>
</feature>
<gene>
    <name evidence="3" type="ORF">TrST_g4875</name>
</gene>
<dbReference type="EMBL" id="BRXY01000139">
    <property type="protein sequence ID" value="GMH70333.1"/>
    <property type="molecule type" value="Genomic_DNA"/>
</dbReference>
<feature type="chain" id="PRO_5040761047" evidence="2">
    <location>
        <begin position="27"/>
        <end position="323"/>
    </location>
</feature>
<accession>A0A9W7EBQ5</accession>
<dbReference type="Proteomes" id="UP001165085">
    <property type="component" value="Unassembled WGS sequence"/>
</dbReference>
<name>A0A9W7EBQ5_9STRA</name>
<proteinExistence type="predicted"/>
<keyword evidence="4" id="KW-1185">Reference proteome</keyword>
<feature type="compositionally biased region" description="Pro residues" evidence="1">
    <location>
        <begin position="251"/>
        <end position="263"/>
    </location>
</feature>
<feature type="compositionally biased region" description="Acidic residues" evidence="1">
    <location>
        <begin position="83"/>
        <end position="105"/>
    </location>
</feature>
<dbReference type="OrthoDB" id="10534883at2759"/>
<sequence>MRHDNTFRILAAIVLIISLNVTLLSATNSATNSFSNDFHKSLKDHSKGHSKGHSKDHYLSDVDVEQSSISSSLSNTEPSHDDGNDDDSNNDDDDDDIDDNDNDNDNNEKSSATQLASLKSSLHASLSPTSPPLLHFGRLISPHLSSPKALSFYNLHSQKLTDYYGGLAQAEIEGLPLLTKDGEPYEPETTQKSCEQIKEKYLKEVKSAMSAARVCPTWPSDALEDCSRDLSIIISRKMSQAESEYMATSSSPPPPSELPPPPKTIKGKVLAWFNKQLNRKLWYKRFLNQVIALGLNYAQGTLALRAIRREAERRDREIPKWPI</sequence>
<protein>
    <submittedName>
        <fullName evidence="3">Uncharacterized protein</fullName>
    </submittedName>
</protein>
<evidence type="ECO:0000256" key="1">
    <source>
        <dbReference type="SAM" id="MobiDB-lite"/>
    </source>
</evidence>